<organism evidence="3 4">
    <name type="scientific">Pelobates cultripes</name>
    <name type="common">Western spadefoot toad</name>
    <dbReference type="NCBI Taxonomy" id="61616"/>
    <lineage>
        <taxon>Eukaryota</taxon>
        <taxon>Metazoa</taxon>
        <taxon>Chordata</taxon>
        <taxon>Craniata</taxon>
        <taxon>Vertebrata</taxon>
        <taxon>Euteleostomi</taxon>
        <taxon>Amphibia</taxon>
        <taxon>Batrachia</taxon>
        <taxon>Anura</taxon>
        <taxon>Pelobatoidea</taxon>
        <taxon>Pelobatidae</taxon>
        <taxon>Pelobates</taxon>
    </lineage>
</organism>
<gene>
    <name evidence="3" type="ORF">PECUL_23A047543</name>
</gene>
<dbReference type="Gene3D" id="2.60.40.10">
    <property type="entry name" value="Immunoglobulins"/>
    <property type="match status" value="1"/>
</dbReference>
<dbReference type="SUPFAM" id="SSF48726">
    <property type="entry name" value="Immunoglobulin"/>
    <property type="match status" value="1"/>
</dbReference>
<dbReference type="Pfam" id="PF13895">
    <property type="entry name" value="Ig_2"/>
    <property type="match status" value="1"/>
</dbReference>
<keyword evidence="4" id="KW-1185">Reference proteome</keyword>
<feature type="domain" description="Ig-like" evidence="2">
    <location>
        <begin position="1"/>
        <end position="60"/>
    </location>
</feature>
<evidence type="ECO:0000259" key="2">
    <source>
        <dbReference type="PROSITE" id="PS50835"/>
    </source>
</evidence>
<dbReference type="InterPro" id="IPR013783">
    <property type="entry name" value="Ig-like_fold"/>
</dbReference>
<keyword evidence="1" id="KW-1133">Transmembrane helix</keyword>
<keyword evidence="1" id="KW-0472">Membrane</keyword>
<feature type="transmembrane region" description="Helical" evidence="1">
    <location>
        <begin position="81"/>
        <end position="105"/>
    </location>
</feature>
<dbReference type="AlphaFoldDB" id="A0AAD1T8W4"/>
<dbReference type="InterPro" id="IPR007110">
    <property type="entry name" value="Ig-like_dom"/>
</dbReference>
<sequence length="167" mass="19088">MELGCDFWRSNPEPKNYTWYWNDFMLINENKQKLILHTITSALSGNYCCEIHNEVGNSVSEPVPIIVSETDLSAEIFPNTLIFIVAGIIILILFALVGCICWRCGKCQECLGCKRNCRTTSHSPDALYADLQRENISSVYDSLEPKVQNYLQVKETKIDELPEYENV</sequence>
<dbReference type="Proteomes" id="UP001295444">
    <property type="component" value="Chromosome 10"/>
</dbReference>
<dbReference type="PANTHER" id="PTHR46484:SF1">
    <property type="entry name" value="SCHWANN CELL MYELIN PROTEIN-RELATED"/>
    <property type="match status" value="1"/>
</dbReference>
<dbReference type="InterPro" id="IPR036179">
    <property type="entry name" value="Ig-like_dom_sf"/>
</dbReference>
<dbReference type="PROSITE" id="PS50835">
    <property type="entry name" value="IG_LIKE"/>
    <property type="match status" value="1"/>
</dbReference>
<protein>
    <submittedName>
        <fullName evidence="3">Sialoadhesin-like isoform X1</fullName>
    </submittedName>
</protein>
<proteinExistence type="predicted"/>
<dbReference type="EMBL" id="OW240921">
    <property type="protein sequence ID" value="CAH2318637.1"/>
    <property type="molecule type" value="Genomic_DNA"/>
</dbReference>
<evidence type="ECO:0000313" key="4">
    <source>
        <dbReference type="Proteomes" id="UP001295444"/>
    </source>
</evidence>
<evidence type="ECO:0000313" key="3">
    <source>
        <dbReference type="EMBL" id="CAH2318637.1"/>
    </source>
</evidence>
<evidence type="ECO:0000256" key="1">
    <source>
        <dbReference type="SAM" id="Phobius"/>
    </source>
</evidence>
<name>A0AAD1T8W4_PELCU</name>
<accession>A0AAD1T8W4</accession>
<keyword evidence="1" id="KW-0812">Transmembrane</keyword>
<reference evidence="3" key="1">
    <citation type="submission" date="2022-03" db="EMBL/GenBank/DDBJ databases">
        <authorList>
            <person name="Alioto T."/>
            <person name="Alioto T."/>
            <person name="Gomez Garrido J."/>
        </authorList>
    </citation>
    <scope>NUCLEOTIDE SEQUENCE</scope>
</reference>
<dbReference type="PANTHER" id="PTHR46484">
    <property type="entry name" value="SI:CH211-171H4.5-RELATED"/>
    <property type="match status" value="1"/>
</dbReference>